<feature type="transmembrane region" description="Helical" evidence="10">
    <location>
        <begin position="284"/>
        <end position="305"/>
    </location>
</feature>
<evidence type="ECO:0000256" key="4">
    <source>
        <dbReference type="ARBA" id="ARBA00022989"/>
    </source>
</evidence>
<keyword evidence="3 8" id="KW-0812">Transmembrane</keyword>
<feature type="transmembrane region" description="Helical" evidence="10">
    <location>
        <begin position="47"/>
        <end position="72"/>
    </location>
</feature>
<keyword evidence="6 10" id="KW-0472">Membrane</keyword>
<comment type="caution">
    <text evidence="12">The sequence shown here is derived from an EMBL/GenBank/DDBJ whole genome shotgun (WGS) entry which is preliminary data.</text>
</comment>
<sequence>MTEPVEADMISLAMGRFDDRCPMANGRTIGEQRGTESARRRRGMARFVHLLLPHLCLLLITALFVSFVALIIRFVEAQNERKEQMQMLADLEQMRAEFIVHFRNKPIILGGDLDAQSRAFVLRVLRVGWTRGRAGIPLPEFDVHTTTNNNNNNNSLSSLPTVWTLPNSLLFATSLVSRIGYGHIVPRTPEGKMLCQLFALIGCPLFLLLIADIGKAIANLFQFLLQGFTELTRKICRKRTAKKSPITNGENGVKCVEDGPQQQKGCAGAENGCHLGTTATDERVSALAAVPFLFAFCALTAFAYAHLEGWHWLDCFYFSFISFFAIGYGDFAPSNCASVLFTICSVVIGMSIATLLLDFIGIEYIRNIHRIERTARGKRYGRERKKGSRGKRKRTSRSRKN</sequence>
<reference evidence="12 13" key="1">
    <citation type="submission" date="2024-10" db="EMBL/GenBank/DDBJ databases">
        <authorList>
            <person name="Kim D."/>
        </authorList>
    </citation>
    <scope>NUCLEOTIDE SEQUENCE [LARGE SCALE GENOMIC DNA]</scope>
    <source>
        <strain evidence="12">Taebaek</strain>
    </source>
</reference>
<feature type="domain" description="Potassium channel" evidence="11">
    <location>
        <begin position="162"/>
        <end position="217"/>
    </location>
</feature>
<evidence type="ECO:0000313" key="13">
    <source>
        <dbReference type="Proteomes" id="UP001620645"/>
    </source>
</evidence>
<dbReference type="Gene3D" id="1.10.287.70">
    <property type="match status" value="1"/>
</dbReference>
<evidence type="ECO:0000256" key="10">
    <source>
        <dbReference type="SAM" id="Phobius"/>
    </source>
</evidence>
<dbReference type="GO" id="GO:0016020">
    <property type="term" value="C:membrane"/>
    <property type="evidence" value="ECO:0007669"/>
    <property type="project" value="UniProtKB-SubCell"/>
</dbReference>
<comment type="subcellular location">
    <subcellularLocation>
        <location evidence="1">Membrane</location>
        <topology evidence="1">Multi-pass membrane protein</topology>
    </subcellularLocation>
</comment>
<comment type="similarity">
    <text evidence="8">Belongs to the two pore domain potassium channel (TC 1.A.1.8) family.</text>
</comment>
<evidence type="ECO:0000313" key="12">
    <source>
        <dbReference type="EMBL" id="KAL3090828.1"/>
    </source>
</evidence>
<feature type="transmembrane region" description="Helical" evidence="10">
    <location>
        <begin position="193"/>
        <end position="211"/>
    </location>
</feature>
<feature type="transmembrane region" description="Helical" evidence="10">
    <location>
        <begin position="337"/>
        <end position="360"/>
    </location>
</feature>
<dbReference type="AlphaFoldDB" id="A0ABD2JJN1"/>
<name>A0ABD2JJN1_HETSC</name>
<evidence type="ECO:0000256" key="3">
    <source>
        <dbReference type="ARBA" id="ARBA00022692"/>
    </source>
</evidence>
<accession>A0ABD2JJN1</accession>
<dbReference type="PANTHER" id="PTHR11003:SF98">
    <property type="entry name" value="POTASSIUM CHANNEL DOMAIN-CONTAINING PROTEIN"/>
    <property type="match status" value="1"/>
</dbReference>
<evidence type="ECO:0000256" key="7">
    <source>
        <dbReference type="ARBA" id="ARBA00023303"/>
    </source>
</evidence>
<dbReference type="EMBL" id="JBICCN010000138">
    <property type="protein sequence ID" value="KAL3090828.1"/>
    <property type="molecule type" value="Genomic_DNA"/>
</dbReference>
<proteinExistence type="inferred from homology"/>
<keyword evidence="2 8" id="KW-0813">Transport</keyword>
<dbReference type="Proteomes" id="UP001620645">
    <property type="component" value="Unassembled WGS sequence"/>
</dbReference>
<protein>
    <recommendedName>
        <fullName evidence="11">Potassium channel domain-containing protein</fullName>
    </recommendedName>
</protein>
<dbReference type="SUPFAM" id="SSF81324">
    <property type="entry name" value="Voltage-gated potassium channels"/>
    <property type="match status" value="2"/>
</dbReference>
<dbReference type="Pfam" id="PF07885">
    <property type="entry name" value="Ion_trans_2"/>
    <property type="match status" value="2"/>
</dbReference>
<evidence type="ECO:0000256" key="8">
    <source>
        <dbReference type="RuleBase" id="RU003857"/>
    </source>
</evidence>
<keyword evidence="5 8" id="KW-0406">Ion transport</keyword>
<dbReference type="InterPro" id="IPR003280">
    <property type="entry name" value="2pore_dom_K_chnl"/>
</dbReference>
<dbReference type="PRINTS" id="PR01333">
    <property type="entry name" value="2POREKCHANEL"/>
</dbReference>
<evidence type="ECO:0000259" key="11">
    <source>
        <dbReference type="Pfam" id="PF07885"/>
    </source>
</evidence>
<dbReference type="GO" id="GO:0034220">
    <property type="term" value="P:monoatomic ion transmembrane transport"/>
    <property type="evidence" value="ECO:0007669"/>
    <property type="project" value="UniProtKB-KW"/>
</dbReference>
<evidence type="ECO:0000256" key="6">
    <source>
        <dbReference type="ARBA" id="ARBA00023136"/>
    </source>
</evidence>
<evidence type="ECO:0000256" key="1">
    <source>
        <dbReference type="ARBA" id="ARBA00004141"/>
    </source>
</evidence>
<organism evidence="12 13">
    <name type="scientific">Heterodera schachtii</name>
    <name type="common">Sugarbeet cyst nematode worm</name>
    <name type="synonym">Tylenchus schachtii</name>
    <dbReference type="NCBI Taxonomy" id="97005"/>
    <lineage>
        <taxon>Eukaryota</taxon>
        <taxon>Metazoa</taxon>
        <taxon>Ecdysozoa</taxon>
        <taxon>Nematoda</taxon>
        <taxon>Chromadorea</taxon>
        <taxon>Rhabditida</taxon>
        <taxon>Tylenchina</taxon>
        <taxon>Tylenchomorpha</taxon>
        <taxon>Tylenchoidea</taxon>
        <taxon>Heteroderidae</taxon>
        <taxon>Heteroderinae</taxon>
        <taxon>Heterodera</taxon>
    </lineage>
</organism>
<evidence type="ECO:0000256" key="2">
    <source>
        <dbReference type="ARBA" id="ARBA00022448"/>
    </source>
</evidence>
<feature type="transmembrane region" description="Helical" evidence="10">
    <location>
        <begin position="312"/>
        <end position="331"/>
    </location>
</feature>
<gene>
    <name evidence="12" type="ORF">niasHS_007203</name>
</gene>
<feature type="domain" description="Potassium channel" evidence="11">
    <location>
        <begin position="295"/>
        <end position="362"/>
    </location>
</feature>
<evidence type="ECO:0000256" key="9">
    <source>
        <dbReference type="SAM" id="MobiDB-lite"/>
    </source>
</evidence>
<evidence type="ECO:0000256" key="5">
    <source>
        <dbReference type="ARBA" id="ARBA00023065"/>
    </source>
</evidence>
<keyword evidence="13" id="KW-1185">Reference proteome</keyword>
<keyword evidence="4 10" id="KW-1133">Transmembrane helix</keyword>
<dbReference type="InterPro" id="IPR013099">
    <property type="entry name" value="K_chnl_dom"/>
</dbReference>
<keyword evidence="7 8" id="KW-0407">Ion channel</keyword>
<feature type="region of interest" description="Disordered" evidence="9">
    <location>
        <begin position="379"/>
        <end position="401"/>
    </location>
</feature>
<dbReference type="PANTHER" id="PTHR11003">
    <property type="entry name" value="POTASSIUM CHANNEL, SUBFAMILY K"/>
    <property type="match status" value="1"/>
</dbReference>